<dbReference type="InterPro" id="IPR029058">
    <property type="entry name" value="AB_hydrolase_fold"/>
</dbReference>
<name>A0A3B0ZZE8_9ZZZZ</name>
<dbReference type="Gene3D" id="3.40.50.1820">
    <property type="entry name" value="alpha/beta hydrolase"/>
    <property type="match status" value="1"/>
</dbReference>
<evidence type="ECO:0000313" key="2">
    <source>
        <dbReference type="EMBL" id="VAW85966.1"/>
    </source>
</evidence>
<dbReference type="EMBL" id="UOFQ01000033">
    <property type="protein sequence ID" value="VAW85966.1"/>
    <property type="molecule type" value="Genomic_DNA"/>
</dbReference>
<gene>
    <name evidence="2" type="ORF">MNBD_GAMMA17-1096</name>
</gene>
<evidence type="ECO:0000259" key="1">
    <source>
        <dbReference type="Pfam" id="PF00561"/>
    </source>
</evidence>
<dbReference type="PANTHER" id="PTHR12277">
    <property type="entry name" value="ALPHA/BETA HYDROLASE DOMAIN-CONTAINING PROTEIN"/>
    <property type="match status" value="1"/>
</dbReference>
<dbReference type="SUPFAM" id="SSF53474">
    <property type="entry name" value="alpha/beta-Hydrolases"/>
    <property type="match status" value="1"/>
</dbReference>
<sequence>MFSFISAGCKPIVNYFSFHPDKGNVIATENLPADVEEITITTEDKVKTTSLYLLSPGSEKLLIYFHGNAGNIYHRIPDLLHLQKSGFNIIGVSYRGYGKSEGSPSEAGIYLDGKAVYQYAIEQLGFSAENITILGRSIGSTVATDLAQHKKLHGLILVTPLSNGKEQAEASGLGLVSAFSGNAFDNLTKIDNLDSPLLVIHGTKDRIVPFSMGEAIFNRAKTEKRLIKIEGAGHNDLQSAYSKEYWVPILKFMNDGATE</sequence>
<organism evidence="2">
    <name type="scientific">hydrothermal vent metagenome</name>
    <dbReference type="NCBI Taxonomy" id="652676"/>
    <lineage>
        <taxon>unclassified sequences</taxon>
        <taxon>metagenomes</taxon>
        <taxon>ecological metagenomes</taxon>
    </lineage>
</organism>
<proteinExistence type="predicted"/>
<dbReference type="AlphaFoldDB" id="A0A3B0ZZE8"/>
<accession>A0A3B0ZZE8</accession>
<reference evidence="2" key="1">
    <citation type="submission" date="2018-06" db="EMBL/GenBank/DDBJ databases">
        <authorList>
            <person name="Zhirakovskaya E."/>
        </authorList>
    </citation>
    <scope>NUCLEOTIDE SEQUENCE</scope>
</reference>
<protein>
    <recommendedName>
        <fullName evidence="1">AB hydrolase-1 domain-containing protein</fullName>
    </recommendedName>
</protein>
<dbReference type="Pfam" id="PF00561">
    <property type="entry name" value="Abhydrolase_1"/>
    <property type="match status" value="1"/>
</dbReference>
<dbReference type="InterPro" id="IPR000073">
    <property type="entry name" value="AB_hydrolase_1"/>
</dbReference>
<feature type="domain" description="AB hydrolase-1" evidence="1">
    <location>
        <begin position="61"/>
        <end position="162"/>
    </location>
</feature>
<dbReference type="PANTHER" id="PTHR12277:SF81">
    <property type="entry name" value="PROTEIN ABHD13"/>
    <property type="match status" value="1"/>
</dbReference>